<dbReference type="Proteomes" id="UP001500021">
    <property type="component" value="Unassembled WGS sequence"/>
</dbReference>
<keyword evidence="3" id="KW-1185">Reference proteome</keyword>
<reference evidence="2 3" key="1">
    <citation type="journal article" date="2019" name="Int. J. Syst. Evol. Microbiol.">
        <title>The Global Catalogue of Microorganisms (GCM) 10K type strain sequencing project: providing services to taxonomists for standard genome sequencing and annotation.</title>
        <authorList>
            <consortium name="The Broad Institute Genomics Platform"/>
            <consortium name="The Broad Institute Genome Sequencing Center for Infectious Disease"/>
            <person name="Wu L."/>
            <person name="Ma J."/>
        </authorList>
    </citation>
    <scope>NUCLEOTIDE SEQUENCE [LARGE SCALE GENOMIC DNA]</scope>
    <source>
        <strain evidence="2 3">JCM 15608</strain>
    </source>
</reference>
<evidence type="ECO:0000259" key="1">
    <source>
        <dbReference type="Pfam" id="PF01882"/>
    </source>
</evidence>
<evidence type="ECO:0000313" key="2">
    <source>
        <dbReference type="EMBL" id="GAA0811511.1"/>
    </source>
</evidence>
<organism evidence="2 3">
    <name type="scientific">Colwellia asteriadis</name>
    <dbReference type="NCBI Taxonomy" id="517723"/>
    <lineage>
        <taxon>Bacteria</taxon>
        <taxon>Pseudomonadati</taxon>
        <taxon>Pseudomonadota</taxon>
        <taxon>Gammaproteobacteria</taxon>
        <taxon>Alteromonadales</taxon>
        <taxon>Colwelliaceae</taxon>
        <taxon>Colwellia</taxon>
    </lineage>
</organism>
<dbReference type="SUPFAM" id="SSF53300">
    <property type="entry name" value="vWA-like"/>
    <property type="match status" value="1"/>
</dbReference>
<sequence length="311" mass="35008">MAISNSPVDKRIYSEFKQLKGLQSRARKLSFLPKQHSNSVLAGRHSSRIRGRGLSFEELRDYRVGDDIRSIDWRVTARTGKPHVRIYAEEKDRSALIIVDQRVNMFFGSKLNMKSVTAAESAAICAYRILEQGDRVGGVVFNDNKINAFKPSKKPQSLEQFINTLSQFNLALHCELPLPVKPMLLNQPLEAATRLISHDQMIIIISDFDQVDTATEQYLAQMAAHNDVILCLVTDSINQQLPANLNLNVSDGDKQVTLDTSDKKLHQKLQSTFTERTNKVKNWQHQLGITVIELDASQDTLSQFSNAFAVG</sequence>
<dbReference type="Gene3D" id="3.40.50.410">
    <property type="entry name" value="von Willebrand factor, type A domain"/>
    <property type="match status" value="1"/>
</dbReference>
<gene>
    <name evidence="2" type="ORF">GCM10009111_04130</name>
</gene>
<proteinExistence type="predicted"/>
<dbReference type="InterPro" id="IPR002881">
    <property type="entry name" value="DUF58"/>
</dbReference>
<name>A0ABN1L341_9GAMM</name>
<dbReference type="PANTHER" id="PTHR33608:SF12">
    <property type="entry name" value="DUF58 DOMAIN-CONTAINING PROTEIN"/>
    <property type="match status" value="1"/>
</dbReference>
<dbReference type="Pfam" id="PF01882">
    <property type="entry name" value="DUF58"/>
    <property type="match status" value="1"/>
</dbReference>
<evidence type="ECO:0000313" key="3">
    <source>
        <dbReference type="Proteomes" id="UP001500021"/>
    </source>
</evidence>
<feature type="domain" description="DUF58" evidence="1">
    <location>
        <begin position="58"/>
        <end position="274"/>
    </location>
</feature>
<dbReference type="EMBL" id="BAAAFA010000001">
    <property type="protein sequence ID" value="GAA0811511.1"/>
    <property type="molecule type" value="Genomic_DNA"/>
</dbReference>
<accession>A0ABN1L341</accession>
<comment type="caution">
    <text evidence="2">The sequence shown here is derived from an EMBL/GenBank/DDBJ whole genome shotgun (WGS) entry which is preliminary data.</text>
</comment>
<dbReference type="InterPro" id="IPR036465">
    <property type="entry name" value="vWFA_dom_sf"/>
</dbReference>
<dbReference type="PANTHER" id="PTHR33608">
    <property type="entry name" value="BLL2464 PROTEIN"/>
    <property type="match status" value="1"/>
</dbReference>
<dbReference type="RefSeq" id="WP_343814432.1">
    <property type="nucleotide sequence ID" value="NZ_BAAAFA010000001.1"/>
</dbReference>
<protein>
    <submittedName>
        <fullName evidence="2">DUF58 domain-containing protein</fullName>
    </submittedName>
</protein>